<proteinExistence type="predicted"/>
<dbReference type="GO" id="GO:0006355">
    <property type="term" value="P:regulation of DNA-templated transcription"/>
    <property type="evidence" value="ECO:0007669"/>
    <property type="project" value="TreeGrafter"/>
</dbReference>
<reference evidence="5 6" key="1">
    <citation type="submission" date="2019-05" db="EMBL/GenBank/DDBJ databases">
        <title>Another draft genome of Portunus trituberculatus and its Hox gene families provides insights of decapod evolution.</title>
        <authorList>
            <person name="Jeong J.-H."/>
            <person name="Song I."/>
            <person name="Kim S."/>
            <person name="Choi T."/>
            <person name="Kim D."/>
            <person name="Ryu S."/>
            <person name="Kim W."/>
        </authorList>
    </citation>
    <scope>NUCLEOTIDE SEQUENCE [LARGE SCALE GENOMIC DNA]</scope>
    <source>
        <tissue evidence="5">Muscle</tissue>
    </source>
</reference>
<feature type="region of interest" description="Disordered" evidence="4">
    <location>
        <begin position="110"/>
        <end position="186"/>
    </location>
</feature>
<keyword evidence="1" id="KW-0805">Transcription regulation</keyword>
<organism evidence="5 6">
    <name type="scientific">Portunus trituberculatus</name>
    <name type="common">Swimming crab</name>
    <name type="synonym">Neptunus trituberculatus</name>
    <dbReference type="NCBI Taxonomy" id="210409"/>
    <lineage>
        <taxon>Eukaryota</taxon>
        <taxon>Metazoa</taxon>
        <taxon>Ecdysozoa</taxon>
        <taxon>Arthropoda</taxon>
        <taxon>Crustacea</taxon>
        <taxon>Multicrustacea</taxon>
        <taxon>Malacostraca</taxon>
        <taxon>Eumalacostraca</taxon>
        <taxon>Eucarida</taxon>
        <taxon>Decapoda</taxon>
        <taxon>Pleocyemata</taxon>
        <taxon>Brachyura</taxon>
        <taxon>Eubrachyura</taxon>
        <taxon>Portunoidea</taxon>
        <taxon>Portunidae</taxon>
        <taxon>Portuninae</taxon>
        <taxon>Portunus</taxon>
    </lineage>
</organism>
<sequence length="481" mass="53501">MNLRNIKEVEKKKEKLDVFNKKRKKEAEFITEEEGSSKRKKGKVVQQNETDKEEEEEEEETVISSPIQRKEVETTETETEDSEVEDFPTEGLLQELHFLNASCERRHLQKGALSQVHKTPKKQRKLDFGSPSEESNAREENRSGSSSAKRKRSRKSTAFSPRKLDPDPSPKMKPSKISPLMKGEESEVYQNYNECYTSEDEEDDEGALTIVAHDESPKKRKGTSPPKSKKKMRGEEGTEAAGEVPQEVIELIQSGIDEMLEEKAERTHLTAIHVKNIIKNVMTDENVLAMVRNTVLGIPVGGSAGSAVYEPTLTRAKTRQLMEQQAAGRGQSSIWAGLSNHSPGAASIFTPETQALVSVDFPDEDEDEEYKPEADDQLHSDEESLVSASSPCTPSTMQSASTPGSHHSLNFPCSSSRSADIGTPSSQVPVVFKTPSVQEKSVQRVLTFDKEPKQERSLSLEISMFTTSFGFLLPSLTILVN</sequence>
<name>A0A5B7CFD7_PORTR</name>
<dbReference type="PANTHER" id="PTHR16088:SF3">
    <property type="entry name" value="GON-4-LIKE PROTEIN"/>
    <property type="match status" value="1"/>
</dbReference>
<keyword evidence="2" id="KW-0804">Transcription</keyword>
<feature type="compositionally biased region" description="Basic and acidic residues" evidence="4">
    <location>
        <begin position="371"/>
        <end position="382"/>
    </location>
</feature>
<feature type="compositionally biased region" description="Basic residues" evidence="4">
    <location>
        <begin position="218"/>
        <end position="232"/>
    </location>
</feature>
<keyword evidence="3" id="KW-0539">Nucleus</keyword>
<evidence type="ECO:0000256" key="1">
    <source>
        <dbReference type="ARBA" id="ARBA00023015"/>
    </source>
</evidence>
<feature type="region of interest" description="Disordered" evidence="4">
    <location>
        <begin position="210"/>
        <end position="242"/>
    </location>
</feature>
<dbReference type="AlphaFoldDB" id="A0A5B7CFD7"/>
<dbReference type="Proteomes" id="UP000324222">
    <property type="component" value="Unassembled WGS sequence"/>
</dbReference>
<accession>A0A5B7CFD7</accession>
<evidence type="ECO:0000256" key="3">
    <source>
        <dbReference type="ARBA" id="ARBA00023242"/>
    </source>
</evidence>
<evidence type="ECO:0000256" key="4">
    <source>
        <dbReference type="SAM" id="MobiDB-lite"/>
    </source>
</evidence>
<feature type="compositionally biased region" description="Acidic residues" evidence="4">
    <location>
        <begin position="51"/>
        <end position="61"/>
    </location>
</feature>
<feature type="compositionally biased region" description="Acidic residues" evidence="4">
    <location>
        <begin position="74"/>
        <end position="88"/>
    </location>
</feature>
<evidence type="ECO:0000313" key="6">
    <source>
        <dbReference type="Proteomes" id="UP000324222"/>
    </source>
</evidence>
<keyword evidence="6" id="KW-1185">Reference proteome</keyword>
<dbReference type="GO" id="GO:0005634">
    <property type="term" value="C:nucleus"/>
    <property type="evidence" value="ECO:0007669"/>
    <property type="project" value="TreeGrafter"/>
</dbReference>
<feature type="compositionally biased region" description="Polar residues" evidence="4">
    <location>
        <begin position="386"/>
        <end position="408"/>
    </location>
</feature>
<evidence type="ECO:0000256" key="2">
    <source>
        <dbReference type="ARBA" id="ARBA00023163"/>
    </source>
</evidence>
<gene>
    <name evidence="5" type="ORF">E2C01_000838</name>
</gene>
<feature type="region of interest" description="Disordered" evidence="4">
    <location>
        <begin position="362"/>
        <end position="408"/>
    </location>
</feature>
<protein>
    <submittedName>
        <fullName evidence="5">Uncharacterized protein</fullName>
    </submittedName>
</protein>
<dbReference type="EMBL" id="VSRR010000023">
    <property type="protein sequence ID" value="MPC08259.1"/>
    <property type="molecule type" value="Genomic_DNA"/>
</dbReference>
<dbReference type="InterPro" id="IPR052435">
    <property type="entry name" value="YY1-Transcr_Regul"/>
</dbReference>
<dbReference type="GO" id="GO:0003712">
    <property type="term" value="F:transcription coregulator activity"/>
    <property type="evidence" value="ECO:0007669"/>
    <property type="project" value="TreeGrafter"/>
</dbReference>
<feature type="region of interest" description="Disordered" evidence="4">
    <location>
        <begin position="26"/>
        <end position="91"/>
    </location>
</feature>
<evidence type="ECO:0000313" key="5">
    <source>
        <dbReference type="EMBL" id="MPC08259.1"/>
    </source>
</evidence>
<dbReference type="OrthoDB" id="6257037at2759"/>
<dbReference type="PANTHER" id="PTHR16088">
    <property type="entry name" value="YY1 ASSOCIATED PROTEIN-RELATED"/>
    <property type="match status" value="1"/>
</dbReference>
<comment type="caution">
    <text evidence="5">The sequence shown here is derived from an EMBL/GenBank/DDBJ whole genome shotgun (WGS) entry which is preliminary data.</text>
</comment>